<dbReference type="Proteomes" id="UP000232875">
    <property type="component" value="Unassembled WGS sequence"/>
</dbReference>
<evidence type="ECO:0000313" key="6">
    <source>
        <dbReference type="EMBL" id="PKI85938.1"/>
    </source>
</evidence>
<evidence type="ECO:0000256" key="3">
    <source>
        <dbReference type="PROSITE-ProRule" id="PRU00103"/>
    </source>
</evidence>
<dbReference type="InterPro" id="IPR021133">
    <property type="entry name" value="HEAT_type_2"/>
</dbReference>
<evidence type="ECO:0000256" key="2">
    <source>
        <dbReference type="ARBA" id="ARBA00022737"/>
    </source>
</evidence>
<evidence type="ECO:0000313" key="7">
    <source>
        <dbReference type="Proteomes" id="UP000232875"/>
    </source>
</evidence>
<dbReference type="GO" id="GO:0006417">
    <property type="term" value="P:regulation of translation"/>
    <property type="evidence" value="ECO:0007669"/>
    <property type="project" value="TreeGrafter"/>
</dbReference>
<dbReference type="InterPro" id="IPR034085">
    <property type="entry name" value="TOG"/>
</dbReference>
<dbReference type="InterPro" id="IPR016024">
    <property type="entry name" value="ARM-type_fold"/>
</dbReference>
<protein>
    <submittedName>
        <fullName evidence="6">Gcn1p</fullName>
    </submittedName>
</protein>
<gene>
    <name evidence="6" type="primary">GCN1</name>
    <name evidence="6" type="ORF">MVES_000167</name>
</gene>
<dbReference type="EMBL" id="KZ454987">
    <property type="protein sequence ID" value="PKI85938.1"/>
    <property type="molecule type" value="Genomic_DNA"/>
</dbReference>
<dbReference type="Pfam" id="PF24984">
    <property type="entry name" value="HEAT_EF3_GNC1"/>
    <property type="match status" value="1"/>
</dbReference>
<proteinExistence type="inferred from homology"/>
<dbReference type="OrthoDB" id="5148094at2759"/>
<dbReference type="SUPFAM" id="SSF48371">
    <property type="entry name" value="ARM repeat"/>
    <property type="match status" value="4"/>
</dbReference>
<dbReference type="PROSITE" id="PS50077">
    <property type="entry name" value="HEAT_REPEAT"/>
    <property type="match status" value="1"/>
</dbReference>
<dbReference type="InterPro" id="IPR057546">
    <property type="entry name" value="HEAT_GCN1"/>
</dbReference>
<dbReference type="InterPro" id="IPR056810">
    <property type="entry name" value="GNC1-like_N"/>
</dbReference>
<dbReference type="Pfam" id="PF24993">
    <property type="entry name" value="GNC1_N"/>
    <property type="match status" value="1"/>
</dbReference>
<dbReference type="STRING" id="2020962.A0A2N1JHC5"/>
<dbReference type="GO" id="GO:0034198">
    <property type="term" value="P:cellular response to amino acid starvation"/>
    <property type="evidence" value="ECO:0007669"/>
    <property type="project" value="TreeGrafter"/>
</dbReference>
<keyword evidence="2" id="KW-0677">Repeat</keyword>
<comment type="similarity">
    <text evidence="1">Belongs to the GCN1 family.</text>
</comment>
<dbReference type="Gene3D" id="1.25.10.10">
    <property type="entry name" value="Leucine-rich Repeat Variant"/>
    <property type="match status" value="5"/>
</dbReference>
<feature type="compositionally biased region" description="Acidic residues" evidence="4">
    <location>
        <begin position="18"/>
        <end position="27"/>
    </location>
</feature>
<evidence type="ECO:0000256" key="4">
    <source>
        <dbReference type="SAM" id="MobiDB-lite"/>
    </source>
</evidence>
<evidence type="ECO:0000259" key="5">
    <source>
        <dbReference type="SMART" id="SM01349"/>
    </source>
</evidence>
<dbReference type="GO" id="GO:0005829">
    <property type="term" value="C:cytosol"/>
    <property type="evidence" value="ECO:0007669"/>
    <property type="project" value="TreeGrafter"/>
</dbReference>
<name>A0A2N1JHC5_9BASI</name>
<dbReference type="SMART" id="SM01349">
    <property type="entry name" value="TOG"/>
    <property type="match status" value="1"/>
</dbReference>
<dbReference type="GeneID" id="80899678"/>
<dbReference type="GO" id="GO:0019887">
    <property type="term" value="F:protein kinase regulator activity"/>
    <property type="evidence" value="ECO:0007669"/>
    <property type="project" value="TreeGrafter"/>
</dbReference>
<dbReference type="RefSeq" id="XP_056061008.1">
    <property type="nucleotide sequence ID" value="XM_056205033.1"/>
</dbReference>
<dbReference type="InterPro" id="IPR011989">
    <property type="entry name" value="ARM-like"/>
</dbReference>
<dbReference type="PANTHER" id="PTHR23346">
    <property type="entry name" value="TRANSLATIONAL ACTIVATOR GCN1-RELATED"/>
    <property type="match status" value="1"/>
</dbReference>
<dbReference type="Pfam" id="PF24987">
    <property type="entry name" value="HEAT_EF3_N"/>
    <property type="match status" value="2"/>
</dbReference>
<keyword evidence="7" id="KW-1185">Reference proteome</keyword>
<dbReference type="PANTHER" id="PTHR23346:SF7">
    <property type="entry name" value="STALLED RIBOSOME SENSOR GCN1"/>
    <property type="match status" value="1"/>
</dbReference>
<evidence type="ECO:0000256" key="1">
    <source>
        <dbReference type="ARBA" id="ARBA00007366"/>
    </source>
</evidence>
<reference evidence="6 7" key="1">
    <citation type="submission" date="2017-10" db="EMBL/GenBank/DDBJ databases">
        <title>A novel species of cold-tolerant Malassezia isolated from bats.</title>
        <authorList>
            <person name="Lorch J.M."/>
            <person name="Palmer J.M."/>
            <person name="Vanderwolf K.J."/>
            <person name="Schmidt K.Z."/>
            <person name="Verant M.L."/>
            <person name="Weller T.J."/>
            <person name="Blehert D.S."/>
        </authorList>
    </citation>
    <scope>NUCLEOTIDE SEQUENCE [LARGE SCALE GENOMIC DNA]</scope>
    <source>
        <strain evidence="6 7">NWHC:44797-103</strain>
    </source>
</reference>
<organism evidence="6 7">
    <name type="scientific">Malassezia vespertilionis</name>
    <dbReference type="NCBI Taxonomy" id="2020962"/>
    <lineage>
        <taxon>Eukaryota</taxon>
        <taxon>Fungi</taxon>
        <taxon>Dikarya</taxon>
        <taxon>Basidiomycota</taxon>
        <taxon>Ustilaginomycotina</taxon>
        <taxon>Malasseziomycetes</taxon>
        <taxon>Malasseziales</taxon>
        <taxon>Malasseziaceae</taxon>
        <taxon>Malassezia</taxon>
    </lineage>
</organism>
<feature type="region of interest" description="Disordered" evidence="4">
    <location>
        <begin position="12"/>
        <end position="39"/>
    </location>
</feature>
<sequence length="2548" mass="274926">MRPRDIQAWLRGAHDVDADPPYDSDDDMQPHTQTSRSDVGTCGTFDWDDFTARAAQVLHSTKRKPRATLLETYLPQISCDATTMSAQRLEVYQMLYKAYLFHTERSTRLALLRNGALLLDADTALVDAPWKSTLLQAASKHLQSEAERVYNAKSHVGAPRSAMAAVHAWLCMLLTALVRSDVPGLGEAPVWAPLVRTFAHSYDALCSTQPAGRRDKLLPGELHRAWRMLRAGHTHLSLFLQTLLAVPDTYAWRAISTLGLVLGVCYRMPPDRSAAIVSAHKNAILQYYTTHVLSAKTSVSAHVLQALVPFFRADVTQHAIELHVFPTLDKMLLRSPDIACAGAATLFSAARIDATAVLSRVQTPALAALGSANAATRSGALRLLETLLRTATIQDAYMDAVLKACKACETRNDEQRSAIYALLQRIPPGAWSTRLLEALGALVQKETQPAPLHAACTAAWRHTTASLSPSLLNALAAKMQAPKIALHAAVMQSLAALHTAPPALHDALAPLCEASVEKGGAASFTAPESALEACGAAAFLALAAPKDGACPALRPLLEPSDKMPFLLQARVLQKMHDAQLDASVHVLALERTLAWRQWSVLHDAALQSAVVELVYTAILHRISVHALLRAMATHDRRLCLRIVTRVVYTMFQRASPASFSRVLRELLFLPLAHEQAPLDDAAAGELLSELVVYAHLAHLDDAEHETFVQLCRAARCDPYRMVAQHRAALLDTVHAAQNDPLLCDAAEHAISTLAFIAPDAILAPVAERALRDAELDRLAAFSAEHLAIWAAPHDVPFVNVVHAPRSDAGAQTGNMEKWDAEVRASLAQKKAPSLSKEQQLAIARQLDTERHLRAEIDSVRARIATALRTTQRLAWSGAPIGPYMAALAASVRAALRHASVRALGLGSLAAATLTALASCCEERVALLAHFVVHATLHDADPALCSPDYALGSVEAVELRVLYELRLLVDASPLTLPSAAFFLPWIAAMVERARLTGDEARDDAVVERVQLALDIFGAHSAHAAHADFPCAAVVHALLAAARTCSMLAHDAVQVLRAYGAAIARAHRNATSLVQLLLHAALSEERRVRDGALQCLLPMDLTEIAFSPALFIAMHDADEELAKIAAQIWTENDMDVVPSYTAVLVPMLEHAHHYTRATTPRAIASACAVHPDTLDELRAALCALYSAKNYSLAPAYDQYGMVIDATLNREDPWPARLAVAQTFVALAPQCAPADLVPFLQFALPSGAALSDREDAVRGAMLSAATRMVELHGAPVLAALFATLESALQEQGDDRVAEASVILLGCAAQHCDAQDAQVQRIVDRLLAALRTPSEMVQEAAGSCLVPLMRNELVARAMPCMVDQLLGALLHGDTYAARRGAAYGLAGVVLGGGIGQLRALRIFGRLRDAVQDTKSRTGRQGVMFAYEVFARTLRVLFEPYAKDLLQDMLLCFGDTHADVREATSDAARALMQSMSGQCLKLTLPELLAGLEEKQWRTKKGAIELLGAMAWCAPRQLSAALPTVIPRLSEVLTDSHTQVRNAGNKSLKQFGEVIHNPEIHQLVPTLLKALVDPNAKTSVALQALLDTKFVHYIDGPSLALIAPIIERGLRERSVAAQKHAAQIVGNLASLTAPRDFVPYLARYTPLVRHVLVSPVPDARSVAARALGTLVERLGEAHFAALIPSLMQVLQTNATGVDRHGAAQGLAEVLAGLGLERMEHLLPSIIANTQARAAYVREGHLALLMYLPATFGARFVPHLVHIVPPIIASIADDDEAVRDASMRAGRMIIVHYQAKAVELLLPQLEPCLTEHSWRVRLSGLQLVSELLFRLSGISRHADTDADADADEERDAAVPNSAHKALAAALGVERRTRLLAAIYILRQDPNIPVRQAAAHTWKALVQNTPRTARETLPVMLDLLLTLLAAAGSEQREMASRTLGELVRKLGEKILQETIPILAQRAIHAPEAATRAGVCAALTDILSNATKAQLEDHQQAIMAIVRCALVDAAPAVRQAAAQAFDKVQRHLGSHAVDATLPTLLDALHDEQRASTALAALREMVRTRADAIFPLLVPALAQVPMRAAQATALAALVPVAHAALAPHISAILSSAARTLLDARVPALDLAPPMAPLGEAIDAVFSSIASVDALHQAMVQLLGWMGSREGAPRRAQACQLFVRFCRAAPRDLDWSEYAVDYVRRLVSLMDEDEEEALYAAWTALQALLDAHPKDACTPLVVPLRRALASVGAAGTPLRGLQLPRGAQPFVAPFLYGLLHGNVEQREAAAAGLAELVEKSGAEEIKPFITSMVGPLIRLCGDRHAPPVKVAILDALDTMVRRVPRLVRAFYPQLQRSFQKALGDPSSNTVRMHAGAALGRLMAHQTRIEPVVLELVHAMQASLHGVHSNADGVDVGDAMAMALVHVLEHAPPEKRADARAHTLDVLRAAFYAPTEPRDAMKKAMAALMAAMLRFDSASVVDTMRETMLSPVPTDVQLAAWSVGACMDVAPEALYAIADPVALARQVAAWLNDAPSVARPAREARDLLKRTPPWSDDERVQHAL</sequence>
<feature type="repeat" description="HEAT" evidence="3">
    <location>
        <begin position="1519"/>
        <end position="1557"/>
    </location>
</feature>
<accession>A0A2N1JHC5</accession>
<dbReference type="Pfam" id="PF23271">
    <property type="entry name" value="HEAT_GCN1"/>
    <property type="match status" value="1"/>
</dbReference>
<feature type="domain" description="TOG" evidence="5">
    <location>
        <begin position="1343"/>
        <end position="1578"/>
    </location>
</feature>